<dbReference type="GO" id="GO:0005886">
    <property type="term" value="C:plasma membrane"/>
    <property type="evidence" value="ECO:0007669"/>
    <property type="project" value="UniProtKB-SubCell"/>
</dbReference>
<keyword evidence="7 10" id="KW-1278">Translocase</keyword>
<evidence type="ECO:0000259" key="13">
    <source>
        <dbReference type="PROSITE" id="PS51196"/>
    </source>
</evidence>
<dbReference type="Gene3D" id="3.90.1440.10">
    <property type="entry name" value="SecA, preprotein cross-linking domain"/>
    <property type="match status" value="1"/>
</dbReference>
<dbReference type="SMART" id="SM00958">
    <property type="entry name" value="SecA_PP_bind"/>
    <property type="match status" value="1"/>
</dbReference>
<evidence type="ECO:0000256" key="5">
    <source>
        <dbReference type="ARBA" id="ARBA00022840"/>
    </source>
</evidence>
<dbReference type="EC" id="7.4.2.8" evidence="10"/>
<dbReference type="GO" id="GO:0031522">
    <property type="term" value="C:cell envelope Sec protein transport complex"/>
    <property type="evidence" value="ECO:0007669"/>
    <property type="project" value="TreeGrafter"/>
</dbReference>
<sequence>MPASTCTPSSRYRQRSVPSPKRLYQGLDGLSWSAWGKWKRRSRLKGLLAERTERVMRQRESCVELSTKQLGEAITEISAKARVGLNAQDEEKGLSLVSEMAKRKLGLDPFREQIFGALALRSGLLAEMGTGEGKTLTIGLAAVLEGWRGRPVHIVTANDYLAARDAAELKPLYAACGLSVGHIDGEMSADVRRIHYGRSVTYGTSKEIVADFLKDRLALRGRKQGNELSIDGLLSASNEELSDESVETVQRGLFSAIVDEADHVLIDEAVTPLLISQPRENEFLQAAVEAAGEAISDWEKGIDYTVDLKRSEVELTSQGRKRLEALPPEACLMFRNSRWKSEWVRQAIRARELFLRGKHYIVVDGKVVIVDEATGRPAPMRTWRQGLHQAIESKEGLALTAPSDNLASLSFQRFFRLYPKLAGTSGTAAENAAELWKIYHLPVVLVPPHKPCMRKVERETITATAAEKWEAVVADIEAKHAAGRPVLVGCGSVGASEELAIRLKECGHFFSLLNASQLGKEAEIVAEAGRSGCITVATNMAGRGTDIRLGEGVAEAGGLHVIATERASSARIDRQLFGRCARQGDPGSVRQFCCLEDDLAKRFLPKSVVWLARKAAFFPVGILRRSALVWAQKRASKTLFRQRLGVLKQDQWLLKNLPISGGSADDQVRER</sequence>
<evidence type="ECO:0000256" key="2">
    <source>
        <dbReference type="ARBA" id="ARBA00022475"/>
    </source>
</evidence>
<evidence type="ECO:0000256" key="10">
    <source>
        <dbReference type="HAMAP-Rule" id="MF_01382"/>
    </source>
</evidence>
<reference evidence="14 15" key="1">
    <citation type="submission" date="2020-07" db="EMBL/GenBank/DDBJ databases">
        <authorList>
            <person name="Feng X."/>
        </authorList>
    </citation>
    <scope>NUCLEOTIDE SEQUENCE [LARGE SCALE GENOMIC DNA]</scope>
    <source>
        <strain evidence="14 15">JCM23202</strain>
    </source>
</reference>
<keyword evidence="2 10" id="KW-1003">Cell membrane</keyword>
<feature type="binding site" evidence="10">
    <location>
        <begin position="131"/>
        <end position="135"/>
    </location>
    <ligand>
        <name>ATP</name>
        <dbReference type="ChEBI" id="CHEBI:30616"/>
    </ligand>
</feature>
<dbReference type="PROSITE" id="PS51192">
    <property type="entry name" value="HELICASE_ATP_BIND_1"/>
    <property type="match status" value="1"/>
</dbReference>
<dbReference type="CDD" id="cd17928">
    <property type="entry name" value="DEXDc_SecA"/>
    <property type="match status" value="1"/>
</dbReference>
<evidence type="ECO:0000256" key="8">
    <source>
        <dbReference type="ARBA" id="ARBA00023010"/>
    </source>
</evidence>
<keyword evidence="6 10" id="KW-0653">Protein transport</keyword>
<comment type="subunit">
    <text evidence="10">Monomer and homodimer. Part of the essential Sec protein translocation apparatus which comprises SecA, SecYEG and auxiliary proteins SecDF. Other proteins may also be involved.</text>
</comment>
<dbReference type="GO" id="GO:0017038">
    <property type="term" value="P:protein import"/>
    <property type="evidence" value="ECO:0007669"/>
    <property type="project" value="InterPro"/>
</dbReference>
<feature type="binding site" evidence="10">
    <location>
        <position position="113"/>
    </location>
    <ligand>
        <name>ATP</name>
        <dbReference type="ChEBI" id="CHEBI:30616"/>
    </ligand>
</feature>
<dbReference type="GO" id="GO:0005524">
    <property type="term" value="F:ATP binding"/>
    <property type="evidence" value="ECO:0007669"/>
    <property type="project" value="UniProtKB-UniRule"/>
</dbReference>
<dbReference type="GO" id="GO:0006605">
    <property type="term" value="P:protein targeting"/>
    <property type="evidence" value="ECO:0007669"/>
    <property type="project" value="UniProtKB-UniRule"/>
</dbReference>
<keyword evidence="5 10" id="KW-0067">ATP-binding</keyword>
<dbReference type="Pfam" id="PF01043">
    <property type="entry name" value="SecA_PP_bind"/>
    <property type="match status" value="1"/>
</dbReference>
<dbReference type="PROSITE" id="PS51196">
    <property type="entry name" value="SECA_MOTOR_DEAD"/>
    <property type="match status" value="1"/>
</dbReference>
<feature type="domain" description="Helicase C-terminal" evidence="12">
    <location>
        <begin position="468"/>
        <end position="626"/>
    </location>
</feature>
<dbReference type="CDD" id="cd18803">
    <property type="entry name" value="SF2_C_secA"/>
    <property type="match status" value="1"/>
</dbReference>
<dbReference type="InterPro" id="IPR014001">
    <property type="entry name" value="Helicase_ATP-bd"/>
</dbReference>
<comment type="function">
    <text evidence="10">Part of the Sec protein translocase complex. Interacts with the SecYEG preprotein conducting channel. Has a central role in coupling the hydrolysis of ATP to the transfer of proteins into and across the cell membrane, serving as an ATP-driven molecular motor driving the stepwise translocation of polypeptide chains across the membrane.</text>
</comment>
<comment type="catalytic activity">
    <reaction evidence="10">
        <text>ATP + H2O + cellular proteinSide 1 = ADP + phosphate + cellular proteinSide 2.</text>
        <dbReference type="EC" id="7.4.2.8"/>
    </reaction>
</comment>
<organism evidence="14 15">
    <name type="scientific">Pelagicoccus albus</name>
    <dbReference type="NCBI Taxonomy" id="415222"/>
    <lineage>
        <taxon>Bacteria</taxon>
        <taxon>Pseudomonadati</taxon>
        <taxon>Verrucomicrobiota</taxon>
        <taxon>Opitutia</taxon>
        <taxon>Puniceicoccales</taxon>
        <taxon>Pelagicoccaceae</taxon>
        <taxon>Pelagicoccus</taxon>
    </lineage>
</organism>
<dbReference type="SUPFAM" id="SSF52540">
    <property type="entry name" value="P-loop containing nucleoside triphosphate hydrolases"/>
    <property type="match status" value="2"/>
</dbReference>
<dbReference type="Pfam" id="PF21090">
    <property type="entry name" value="P-loop_SecA"/>
    <property type="match status" value="1"/>
</dbReference>
<dbReference type="FunFam" id="3.40.50.300:FF:000429">
    <property type="entry name" value="Preprotein translocase subunit SecA"/>
    <property type="match status" value="1"/>
</dbReference>
<comment type="caution">
    <text evidence="14">The sequence shown here is derived from an EMBL/GenBank/DDBJ whole genome shotgun (WGS) entry which is preliminary data.</text>
</comment>
<comment type="subcellular location">
    <subcellularLocation>
        <location evidence="10">Cell membrane</location>
        <topology evidence="10">Peripheral membrane protein</topology>
        <orientation evidence="10">Cytoplasmic side</orientation>
    </subcellularLocation>
    <subcellularLocation>
        <location evidence="10">Cytoplasm</location>
    </subcellularLocation>
    <text evidence="10">Distribution is 50-50.</text>
</comment>
<comment type="similarity">
    <text evidence="10">Belongs to the SecA family.</text>
</comment>
<dbReference type="Gene3D" id="3.40.50.300">
    <property type="entry name" value="P-loop containing nucleotide triphosphate hydrolases"/>
    <property type="match status" value="2"/>
</dbReference>
<proteinExistence type="inferred from homology"/>
<dbReference type="Pfam" id="PF07517">
    <property type="entry name" value="SecA_DEAD"/>
    <property type="match status" value="1"/>
</dbReference>
<evidence type="ECO:0000313" key="14">
    <source>
        <dbReference type="EMBL" id="MBC2607282.1"/>
    </source>
</evidence>
<dbReference type="GO" id="GO:0008564">
    <property type="term" value="F:protein-exporting ATPase activity"/>
    <property type="evidence" value="ECO:0007669"/>
    <property type="project" value="UniProtKB-EC"/>
</dbReference>
<dbReference type="InterPro" id="IPR027417">
    <property type="entry name" value="P-loop_NTPase"/>
</dbReference>
<keyword evidence="3 10" id="KW-0963">Cytoplasm</keyword>
<dbReference type="InterPro" id="IPR036670">
    <property type="entry name" value="SecA_X-link_sf"/>
</dbReference>
<evidence type="ECO:0000313" key="15">
    <source>
        <dbReference type="Proteomes" id="UP000526501"/>
    </source>
</evidence>
<dbReference type="PANTHER" id="PTHR30612">
    <property type="entry name" value="SECA INNER MEMBRANE COMPONENT OF SEC PROTEIN SECRETION SYSTEM"/>
    <property type="match status" value="1"/>
</dbReference>
<dbReference type="InterPro" id="IPR020937">
    <property type="entry name" value="SecA_CS"/>
</dbReference>
<protein>
    <recommendedName>
        <fullName evidence="10">Protein translocase subunit SecA</fullName>
        <ecNumber evidence="10">7.4.2.8</ecNumber>
    </recommendedName>
</protein>
<dbReference type="InterPro" id="IPR001650">
    <property type="entry name" value="Helicase_C-like"/>
</dbReference>
<evidence type="ECO:0000256" key="3">
    <source>
        <dbReference type="ARBA" id="ARBA00022490"/>
    </source>
</evidence>
<evidence type="ECO:0000256" key="1">
    <source>
        <dbReference type="ARBA" id="ARBA00022448"/>
    </source>
</evidence>
<dbReference type="GO" id="GO:0043952">
    <property type="term" value="P:protein transport by the Sec complex"/>
    <property type="evidence" value="ECO:0007669"/>
    <property type="project" value="TreeGrafter"/>
</dbReference>
<dbReference type="InterPro" id="IPR044722">
    <property type="entry name" value="SecA_SF2_C"/>
</dbReference>
<evidence type="ECO:0000256" key="7">
    <source>
        <dbReference type="ARBA" id="ARBA00022967"/>
    </source>
</evidence>
<dbReference type="PROSITE" id="PS01312">
    <property type="entry name" value="SECA"/>
    <property type="match status" value="1"/>
</dbReference>
<dbReference type="EMBL" id="JACHVC010000012">
    <property type="protein sequence ID" value="MBC2607282.1"/>
    <property type="molecule type" value="Genomic_DNA"/>
</dbReference>
<dbReference type="InterPro" id="IPR011130">
    <property type="entry name" value="SecA_preprotein_X-link_dom"/>
</dbReference>
<keyword evidence="4 10" id="KW-0547">Nucleotide-binding</keyword>
<dbReference type="PANTHER" id="PTHR30612:SF0">
    <property type="entry name" value="CHLOROPLAST PROTEIN-TRANSPORTING ATPASE"/>
    <property type="match status" value="1"/>
</dbReference>
<dbReference type="InterPro" id="IPR011115">
    <property type="entry name" value="SecA_DEAD"/>
</dbReference>
<dbReference type="InterPro" id="IPR000185">
    <property type="entry name" value="SecA"/>
</dbReference>
<feature type="domain" description="Helicase ATP-binding" evidence="11">
    <location>
        <begin position="115"/>
        <end position="297"/>
    </location>
</feature>
<accession>A0A7X1EB03</accession>
<dbReference type="SMART" id="SM00957">
    <property type="entry name" value="SecA_DEAD"/>
    <property type="match status" value="1"/>
</dbReference>
<dbReference type="InterPro" id="IPR014018">
    <property type="entry name" value="SecA_motor_DEAD"/>
</dbReference>
<dbReference type="Proteomes" id="UP000526501">
    <property type="component" value="Unassembled WGS sequence"/>
</dbReference>
<dbReference type="RefSeq" id="WP_185661133.1">
    <property type="nucleotide sequence ID" value="NZ_CAWPOO010000012.1"/>
</dbReference>
<keyword evidence="9 10" id="KW-0472">Membrane</keyword>
<evidence type="ECO:0000256" key="9">
    <source>
        <dbReference type="ARBA" id="ARBA00023136"/>
    </source>
</evidence>
<dbReference type="AlphaFoldDB" id="A0A7X1EB03"/>
<evidence type="ECO:0000256" key="4">
    <source>
        <dbReference type="ARBA" id="ARBA00022741"/>
    </source>
</evidence>
<evidence type="ECO:0000259" key="11">
    <source>
        <dbReference type="PROSITE" id="PS51192"/>
    </source>
</evidence>
<evidence type="ECO:0000259" key="12">
    <source>
        <dbReference type="PROSITE" id="PS51194"/>
    </source>
</evidence>
<dbReference type="GO" id="GO:0005829">
    <property type="term" value="C:cytosol"/>
    <property type="evidence" value="ECO:0007669"/>
    <property type="project" value="TreeGrafter"/>
</dbReference>
<name>A0A7X1EB03_9BACT</name>
<keyword evidence="15" id="KW-1185">Reference proteome</keyword>
<dbReference type="SUPFAM" id="SSF81767">
    <property type="entry name" value="Pre-protein crosslinking domain of SecA"/>
    <property type="match status" value="1"/>
</dbReference>
<keyword evidence="8 10" id="KW-0811">Translocation</keyword>
<evidence type="ECO:0000256" key="6">
    <source>
        <dbReference type="ARBA" id="ARBA00022927"/>
    </source>
</evidence>
<feature type="domain" description="SecA family profile" evidence="13">
    <location>
        <begin position="30"/>
        <end position="624"/>
    </location>
</feature>
<gene>
    <name evidence="10" type="primary">secA</name>
    <name evidence="14" type="ORF">H5P27_14620</name>
</gene>
<keyword evidence="1 10" id="KW-0813">Transport</keyword>
<feature type="binding site" evidence="10">
    <location>
        <position position="546"/>
    </location>
    <ligand>
        <name>ATP</name>
        <dbReference type="ChEBI" id="CHEBI:30616"/>
    </ligand>
</feature>
<dbReference type="PROSITE" id="PS51194">
    <property type="entry name" value="HELICASE_CTER"/>
    <property type="match status" value="1"/>
</dbReference>
<dbReference type="PRINTS" id="PR00906">
    <property type="entry name" value="SECA"/>
</dbReference>
<dbReference type="HAMAP" id="MF_01382">
    <property type="entry name" value="SecA"/>
    <property type="match status" value="1"/>
</dbReference>
<dbReference type="GO" id="GO:0065002">
    <property type="term" value="P:intracellular protein transmembrane transport"/>
    <property type="evidence" value="ECO:0007669"/>
    <property type="project" value="UniProtKB-UniRule"/>
</dbReference>